<protein>
    <submittedName>
        <fullName evidence="5">Beta-glucosidase</fullName>
    </submittedName>
</protein>
<dbReference type="PANTHER" id="PTHR42715">
    <property type="entry name" value="BETA-GLUCOSIDASE"/>
    <property type="match status" value="1"/>
</dbReference>
<evidence type="ECO:0000313" key="5">
    <source>
        <dbReference type="EMBL" id="TCL61347.1"/>
    </source>
</evidence>
<dbReference type="InterPro" id="IPR050288">
    <property type="entry name" value="Cellulose_deg_GH3"/>
</dbReference>
<keyword evidence="2" id="KW-0378">Hydrolase</keyword>
<dbReference type="InterPro" id="IPR036962">
    <property type="entry name" value="Glyco_hydro_3_N_sf"/>
</dbReference>
<dbReference type="SMART" id="SM01217">
    <property type="entry name" value="Fn3_like"/>
    <property type="match status" value="1"/>
</dbReference>
<keyword evidence="3" id="KW-1133">Transmembrane helix</keyword>
<dbReference type="SUPFAM" id="SSF52279">
    <property type="entry name" value="Beta-D-glucan exohydrolase, C-terminal domain"/>
    <property type="match status" value="1"/>
</dbReference>
<evidence type="ECO:0000256" key="3">
    <source>
        <dbReference type="SAM" id="Phobius"/>
    </source>
</evidence>
<dbReference type="OrthoDB" id="9805821at2"/>
<evidence type="ECO:0000259" key="4">
    <source>
        <dbReference type="SMART" id="SM01217"/>
    </source>
</evidence>
<dbReference type="InterPro" id="IPR002772">
    <property type="entry name" value="Glyco_hydro_3_C"/>
</dbReference>
<dbReference type="InterPro" id="IPR013783">
    <property type="entry name" value="Ig-like_fold"/>
</dbReference>
<dbReference type="EMBL" id="SLUM01000002">
    <property type="protein sequence ID" value="TCL61347.1"/>
    <property type="molecule type" value="Genomic_DNA"/>
</dbReference>
<dbReference type="PRINTS" id="PR00133">
    <property type="entry name" value="GLHYDRLASE3"/>
</dbReference>
<organism evidence="5 6">
    <name type="scientific">Allofournierella massiliensis</name>
    <dbReference type="NCBI Taxonomy" id="1650663"/>
    <lineage>
        <taxon>Bacteria</taxon>
        <taxon>Bacillati</taxon>
        <taxon>Bacillota</taxon>
        <taxon>Clostridia</taxon>
        <taxon>Eubacteriales</taxon>
        <taxon>Oscillospiraceae</taxon>
        <taxon>Allofournierella</taxon>
    </lineage>
</organism>
<comment type="caution">
    <text evidence="5">The sequence shown here is derived from an EMBL/GenBank/DDBJ whole genome shotgun (WGS) entry which is preliminary data.</text>
</comment>
<sequence>MITFEMEDVISVLQNCAPYLIALGIALLVGIGVLIAVRRRPRPQKFLIRAQAGLAMVLALVLAVNGVMLGGVSALLDLSLAEQAKISEGTMDTAEQTALQIAEEGFVLLQNDDNTLPLTDVTNLNLFGWASAVPIYGGTGSGGINALYDIVSIQQGLEQDGFSVNQELLDFYTAYSAQRPDMTITTQSWTLYEPPVDTYSQDMMDNAKEFSDVAVITLGRLAGEGHNDMPMAMGEAGYDNNSDQYDDFQPDDHYLQLSQTEKDLVEMVCDNFDTVILLVNSGNPMELGFVDDYEQIKSVLWCPGPGNVGFTALGEILRGTVNPSGKSTDTFAYHLKNAPWWNNYEDYHYSNLEHLAVEGMNNGVSQTYYPSFTNYVEGIYVGYKFYETAAAEGLINYDAEVQYPFGHGLSYTTFTQNMSELSLSDTTFSFDVTVTNTGSVAGKDVVEIFYNPPYLNGGVEKSVANLLDFEKTDLLQPGQSQTLSFTFDLEDMASYDYQNAKAYILDAGDYVISINSDSHTILDQRILTLEDKVVYDGEEGRASDDLTATNQFDDCAGDVEYLSRADHFANYDQATAAPTSTVMPQELVEQYHLNSNFDPNTYVDPDAVMPTTGADNGLTLADMRGLDYDDPQWDLLLDQLTVDEMANMIALCGYQTPAMESVGKLQTLDMDGPAAINNNFTGYGSLGFPIEIVIANTWSKDLATQWGEAMGQMCVEMGIQGWYAPAMNTHRSPFGGRNYEYFSEDGVLAGRIAASAVTGAMNKGVYSYMKHFAAYDFNGKMVCVWTNEQALREIYLKPFEICVKEGNANAVMVSWSFLGIKWTGENSSLMNTVLRDEWGFRGMAITDFFRNNGHGFMNADAALANGVDGMLATVEGGPNFVSDRTNPSSVTDMRRACKNVLYTVVQSYLYDDTYQRQQVIDWRIYLYIADAAATIVLIGLEVIVLRSYRRRKANAAPGAHD</sequence>
<dbReference type="Pfam" id="PF00933">
    <property type="entry name" value="Glyco_hydro_3"/>
    <property type="match status" value="1"/>
</dbReference>
<dbReference type="Pfam" id="PF14310">
    <property type="entry name" value="Fn3-like"/>
    <property type="match status" value="1"/>
</dbReference>
<dbReference type="AlphaFoldDB" id="A0A4V2QCR8"/>
<comment type="similarity">
    <text evidence="1">Belongs to the glycosyl hydrolase 3 family.</text>
</comment>
<gene>
    <name evidence="5" type="ORF">EDD77_10286</name>
</gene>
<dbReference type="SUPFAM" id="SSF51445">
    <property type="entry name" value="(Trans)glycosidases"/>
    <property type="match status" value="1"/>
</dbReference>
<dbReference type="RefSeq" id="WP_058966198.1">
    <property type="nucleotide sequence ID" value="NZ_CABKVM010000019.1"/>
</dbReference>
<evidence type="ECO:0000256" key="2">
    <source>
        <dbReference type="ARBA" id="ARBA00022801"/>
    </source>
</evidence>
<evidence type="ECO:0000313" key="6">
    <source>
        <dbReference type="Proteomes" id="UP000295184"/>
    </source>
</evidence>
<feature type="transmembrane region" description="Helical" evidence="3">
    <location>
        <begin position="924"/>
        <end position="945"/>
    </location>
</feature>
<dbReference type="Gene3D" id="3.20.20.300">
    <property type="entry name" value="Glycoside hydrolase, family 3, N-terminal domain"/>
    <property type="match status" value="1"/>
</dbReference>
<dbReference type="GO" id="GO:0005975">
    <property type="term" value="P:carbohydrate metabolic process"/>
    <property type="evidence" value="ECO:0007669"/>
    <property type="project" value="InterPro"/>
</dbReference>
<dbReference type="Gene3D" id="3.40.50.1700">
    <property type="entry name" value="Glycoside hydrolase family 3 C-terminal domain"/>
    <property type="match status" value="1"/>
</dbReference>
<feature type="transmembrane region" description="Helical" evidence="3">
    <location>
        <begin position="17"/>
        <end position="37"/>
    </location>
</feature>
<dbReference type="Pfam" id="PF01915">
    <property type="entry name" value="Glyco_hydro_3_C"/>
    <property type="match status" value="1"/>
</dbReference>
<feature type="transmembrane region" description="Helical" evidence="3">
    <location>
        <begin position="57"/>
        <end position="76"/>
    </location>
</feature>
<name>A0A4V2QCR8_9FIRM</name>
<dbReference type="Gene3D" id="2.60.40.10">
    <property type="entry name" value="Immunoglobulins"/>
    <property type="match status" value="1"/>
</dbReference>
<reference evidence="5 6" key="1">
    <citation type="submission" date="2019-03" db="EMBL/GenBank/DDBJ databases">
        <title>Genomic Encyclopedia of Type Strains, Phase IV (KMG-IV): sequencing the most valuable type-strain genomes for metagenomic binning, comparative biology and taxonomic classification.</title>
        <authorList>
            <person name="Goeker M."/>
        </authorList>
    </citation>
    <scope>NUCLEOTIDE SEQUENCE [LARGE SCALE GENOMIC DNA]</scope>
    <source>
        <strain evidence="5 6">DSM 100451</strain>
    </source>
</reference>
<dbReference type="InterPro" id="IPR001764">
    <property type="entry name" value="Glyco_hydro_3_N"/>
</dbReference>
<dbReference type="InterPro" id="IPR036881">
    <property type="entry name" value="Glyco_hydro_3_C_sf"/>
</dbReference>
<dbReference type="PANTHER" id="PTHR42715:SF10">
    <property type="entry name" value="BETA-GLUCOSIDASE"/>
    <property type="match status" value="1"/>
</dbReference>
<proteinExistence type="inferred from homology"/>
<feature type="domain" description="Fibronectin type III-like" evidence="4">
    <location>
        <begin position="444"/>
        <end position="518"/>
    </location>
</feature>
<keyword evidence="3" id="KW-0812">Transmembrane</keyword>
<accession>A0A4V2QCR8</accession>
<evidence type="ECO:0000256" key="1">
    <source>
        <dbReference type="ARBA" id="ARBA00005336"/>
    </source>
</evidence>
<dbReference type="InterPro" id="IPR017853">
    <property type="entry name" value="GH"/>
</dbReference>
<keyword evidence="3" id="KW-0472">Membrane</keyword>
<dbReference type="GO" id="GO:0004553">
    <property type="term" value="F:hydrolase activity, hydrolyzing O-glycosyl compounds"/>
    <property type="evidence" value="ECO:0007669"/>
    <property type="project" value="InterPro"/>
</dbReference>
<dbReference type="InterPro" id="IPR026891">
    <property type="entry name" value="Fn3-like"/>
</dbReference>
<dbReference type="STRING" id="1650663.GCA_001486665_02921"/>
<dbReference type="Proteomes" id="UP000295184">
    <property type="component" value="Unassembled WGS sequence"/>
</dbReference>